<dbReference type="PATRIC" id="fig|1550024.3.peg.2823"/>
<evidence type="ECO:0000313" key="3">
    <source>
        <dbReference type="Proteomes" id="UP000032483"/>
    </source>
</evidence>
<dbReference type="InterPro" id="IPR006059">
    <property type="entry name" value="SBP"/>
</dbReference>
<dbReference type="Gene3D" id="3.40.190.10">
    <property type="entry name" value="Periplasmic binding protein-like II"/>
    <property type="match status" value="1"/>
</dbReference>
<comment type="caution">
    <text evidence="2">The sequence shown here is derived from an EMBL/GenBank/DDBJ whole genome shotgun (WGS) entry which is preliminary data.</text>
</comment>
<reference evidence="2" key="1">
    <citation type="submission" date="2015-02" db="EMBL/GenBank/DDBJ databases">
        <title>A novel member of the family Ruminococcaceae isolated from human feces.</title>
        <authorList>
            <person name="Shkoporov A.N."/>
            <person name="Chaplin A.V."/>
            <person name="Motuzova O.V."/>
            <person name="Kafarskaia L.I."/>
            <person name="Khokhlova E.V."/>
            <person name="Efimov B.A."/>
        </authorList>
    </citation>
    <scope>NUCLEOTIDE SEQUENCE [LARGE SCALE GENOMIC DNA]</scope>
    <source>
        <strain evidence="2">585-1</strain>
    </source>
</reference>
<gene>
    <name evidence="2" type="ORF">TQ39_12385</name>
</gene>
<dbReference type="AlphaFoldDB" id="A0A0D8IY38"/>
<keyword evidence="1" id="KW-0732">Signal</keyword>
<dbReference type="InterPro" id="IPR050490">
    <property type="entry name" value="Bact_solute-bd_prot1"/>
</dbReference>
<protein>
    <submittedName>
        <fullName evidence="2">Carbohydrate ABC transporter substrate-binding protein</fullName>
    </submittedName>
</protein>
<proteinExistence type="predicted"/>
<dbReference type="InterPro" id="IPR022387">
    <property type="entry name" value="Bind_CPR0540"/>
</dbReference>
<feature type="signal peptide" evidence="1">
    <location>
        <begin position="1"/>
        <end position="19"/>
    </location>
</feature>
<name>A0A0D8IY38_9FIRM</name>
<dbReference type="SUPFAM" id="SSF53850">
    <property type="entry name" value="Periplasmic binding protein-like II"/>
    <property type="match status" value="1"/>
</dbReference>
<dbReference type="GeneID" id="42857371"/>
<dbReference type="Pfam" id="PF01547">
    <property type="entry name" value="SBP_bac_1"/>
    <property type="match status" value="1"/>
</dbReference>
<dbReference type="PANTHER" id="PTHR43649">
    <property type="entry name" value="ARABINOSE-BINDING PROTEIN-RELATED"/>
    <property type="match status" value="1"/>
</dbReference>
<feature type="chain" id="PRO_5039426840" evidence="1">
    <location>
        <begin position="20"/>
        <end position="453"/>
    </location>
</feature>
<evidence type="ECO:0000256" key="1">
    <source>
        <dbReference type="SAM" id="SignalP"/>
    </source>
</evidence>
<dbReference type="NCBIfam" id="TIGR03850">
    <property type="entry name" value="bind_CPR_0540"/>
    <property type="match status" value="1"/>
</dbReference>
<organism evidence="2 3">
    <name type="scientific">Ruthenibacterium lactatiformans</name>
    <dbReference type="NCBI Taxonomy" id="1550024"/>
    <lineage>
        <taxon>Bacteria</taxon>
        <taxon>Bacillati</taxon>
        <taxon>Bacillota</taxon>
        <taxon>Clostridia</taxon>
        <taxon>Eubacteriales</taxon>
        <taxon>Oscillospiraceae</taxon>
        <taxon>Ruthenibacterium</taxon>
    </lineage>
</organism>
<dbReference type="PANTHER" id="PTHR43649:SF12">
    <property type="entry name" value="DIACETYLCHITOBIOSE BINDING PROTEIN DASA"/>
    <property type="match status" value="1"/>
</dbReference>
<accession>A0A0D8IY38</accession>
<dbReference type="PROSITE" id="PS51257">
    <property type="entry name" value="PROKAR_LIPOPROTEIN"/>
    <property type="match status" value="1"/>
</dbReference>
<keyword evidence="3" id="KW-1185">Reference proteome</keyword>
<dbReference type="Proteomes" id="UP000032483">
    <property type="component" value="Unassembled WGS sequence"/>
</dbReference>
<dbReference type="RefSeq" id="WP_050005725.1">
    <property type="nucleotide sequence ID" value="NZ_CAUBPW010000003.1"/>
</dbReference>
<dbReference type="EMBL" id="JXXK01000018">
    <property type="protein sequence ID" value="KJF39399.1"/>
    <property type="molecule type" value="Genomic_DNA"/>
</dbReference>
<evidence type="ECO:0000313" key="2">
    <source>
        <dbReference type="EMBL" id="KJF39399.1"/>
    </source>
</evidence>
<sequence length="453" mass="48818">MKKLLSIMLVLTMALTLLAGCGGSGSSSTPAASSGSTAGSSSAPAEQTLKVAAIETAYGSDMWKEVCAAFEAANPGVTVELTADKKLEDVIGPSMKAGDYPDVIHLATGREAALTETFIKDNGILDITDVLDMTVPGEDVKVKDKIAGGFTDSSLTNPYGDGKTYLAPMFYSPCGLFYNAGLLEEKGWEVPATWDEMWELGDKAKAEGISLFTYPTTGYFDAFFYALMYTAGGPEFFDKATRYEEGIWDTEEAKTCFDIVAKLAEYTEPTTPANANDDNFTKNQQLVLDNKAIFMPNGTWIVGEMAEAPRADGFKWGFTALPAVKEGGDRYSYTWFEQAWIPAAAEHQDLAKQFIAYLYSDEAAAIFAKAGAIQPIVGLAETLEGDNKMFYSIYDNGAKAALGSFAATEAIEGLDTRSVWFDPVNSLVTGDKTEQDWIDGVKAASDQLRAALK</sequence>